<dbReference type="AlphaFoldDB" id="E4RMB1"/>
<dbReference type="KEGG" id="has:Halsa_0998"/>
<reference evidence="5 6" key="1">
    <citation type="submission" date="2010-11" db="EMBL/GenBank/DDBJ databases">
        <title>Complete sequence of Halanaerobium sp. sapolanicus.</title>
        <authorList>
            <consortium name="US DOE Joint Genome Institute"/>
            <person name="Lucas S."/>
            <person name="Copeland A."/>
            <person name="Lapidus A."/>
            <person name="Cheng J.-F."/>
            <person name="Bruce D."/>
            <person name="Goodwin L."/>
            <person name="Pitluck S."/>
            <person name="Davenport K."/>
            <person name="Detter J.C."/>
            <person name="Han C."/>
            <person name="Tapia R."/>
            <person name="Land M."/>
            <person name="Hauser L."/>
            <person name="Jeffries C."/>
            <person name="Kyrpides N."/>
            <person name="Ivanova N."/>
            <person name="Mikhailova N."/>
            <person name="Begemann M.B."/>
            <person name="Mormile M.R."/>
            <person name="Wall J.D."/>
            <person name="Elias D.A."/>
            <person name="Woyke T."/>
        </authorList>
    </citation>
    <scope>NUCLEOTIDE SEQUENCE [LARGE SCALE GENOMIC DNA]</scope>
    <source>
        <strain evidence="6">sapolanicus</strain>
    </source>
</reference>
<dbReference type="InterPro" id="IPR000249">
    <property type="entry name" value="BMC_dom"/>
</dbReference>
<feature type="domain" description="BMC" evidence="4">
    <location>
        <begin position="96"/>
        <end position="182"/>
    </location>
</feature>
<keyword evidence="2" id="KW-1283">Bacterial microcompartment</keyword>
<dbReference type="SUPFAM" id="SSF143414">
    <property type="entry name" value="CcmK-like"/>
    <property type="match status" value="2"/>
</dbReference>
<dbReference type="PANTHER" id="PTHR33941:SF11">
    <property type="entry name" value="BACTERIAL MICROCOMPARTMENT SHELL PROTEIN PDUJ"/>
    <property type="match status" value="1"/>
</dbReference>
<evidence type="ECO:0000256" key="2">
    <source>
        <dbReference type="ARBA" id="ARBA00024446"/>
    </source>
</evidence>
<accession>E4RMB1</accession>
<dbReference type="InterPro" id="IPR037233">
    <property type="entry name" value="CcmK-like_sf"/>
</dbReference>
<name>E4RMB1_HALHG</name>
<protein>
    <submittedName>
        <fullName evidence="5">Microcompartments protein</fullName>
    </submittedName>
</protein>
<keyword evidence="6" id="KW-1185">Reference proteome</keyword>
<dbReference type="InterPro" id="IPR011238">
    <property type="entry name" value="Micro_shell_prot_PduT"/>
</dbReference>
<proteinExistence type="inferred from homology"/>
<dbReference type="CDD" id="cd07053">
    <property type="entry name" value="BMC_PduT_repeat1"/>
    <property type="match status" value="1"/>
</dbReference>
<comment type="similarity">
    <text evidence="3">Belongs to the bacterial microcompartments protein family.</text>
</comment>
<dbReference type="SMART" id="SM00877">
    <property type="entry name" value="BMC"/>
    <property type="match status" value="2"/>
</dbReference>
<dbReference type="OrthoDB" id="9791973at2"/>
<evidence type="ECO:0000313" key="5">
    <source>
        <dbReference type="EMBL" id="ADQ14442.1"/>
    </source>
</evidence>
<organism evidence="5 6">
    <name type="scientific">Halanaerobium hydrogeniformans</name>
    <name type="common">Halanaerobium sp. (strain sapolanicus)</name>
    <dbReference type="NCBI Taxonomy" id="656519"/>
    <lineage>
        <taxon>Bacteria</taxon>
        <taxon>Bacillati</taxon>
        <taxon>Bacillota</taxon>
        <taxon>Clostridia</taxon>
        <taxon>Halanaerobiales</taxon>
        <taxon>Halanaerobiaceae</taxon>
        <taxon>Halanaerobium</taxon>
    </lineage>
</organism>
<gene>
    <name evidence="5" type="ordered locus">Halsa_0998</name>
</gene>
<dbReference type="RefSeq" id="WP_013405532.1">
    <property type="nucleotide sequence ID" value="NC_014654.1"/>
</dbReference>
<evidence type="ECO:0000313" key="6">
    <source>
        <dbReference type="Proteomes" id="UP000007434"/>
    </source>
</evidence>
<dbReference type="eggNOG" id="COG4577">
    <property type="taxonomic scope" value="Bacteria"/>
</dbReference>
<evidence type="ECO:0000259" key="4">
    <source>
        <dbReference type="PROSITE" id="PS51930"/>
    </source>
</evidence>
<reference evidence="5 6" key="2">
    <citation type="journal article" date="2011" name="J. Bacteriol.">
        <title>Complete Genome Sequence of the Haloalkaliphilic, Hydrogen Producing Halanaerobium hydrogenoformans.</title>
        <authorList>
            <person name="Brown S.D."/>
            <person name="Begemann M.B."/>
            <person name="Mormile M.R."/>
            <person name="Wall J.D."/>
            <person name="Han C.S."/>
            <person name="Goodwin L.A."/>
            <person name="Pitluck S."/>
            <person name="Land M.L."/>
            <person name="Hauser L.J."/>
            <person name="Elias D.A."/>
        </authorList>
    </citation>
    <scope>NUCLEOTIDE SEQUENCE [LARGE SCALE GENOMIC DNA]</scope>
    <source>
        <strain evidence="6">sapolanicus</strain>
    </source>
</reference>
<dbReference type="PANTHER" id="PTHR33941">
    <property type="entry name" value="PROPANEDIOL UTILIZATION PROTEIN PDUA"/>
    <property type="match status" value="1"/>
</dbReference>
<dbReference type="EMBL" id="CP002304">
    <property type="protein sequence ID" value="ADQ14442.1"/>
    <property type="molecule type" value="Genomic_DNA"/>
</dbReference>
<dbReference type="Proteomes" id="UP000007434">
    <property type="component" value="Chromosome"/>
</dbReference>
<dbReference type="InterPro" id="IPR050575">
    <property type="entry name" value="BMC_shell"/>
</dbReference>
<evidence type="ECO:0000256" key="3">
    <source>
        <dbReference type="PROSITE-ProRule" id="PRU01278"/>
    </source>
</evidence>
<dbReference type="PROSITE" id="PS51930">
    <property type="entry name" value="BMC_2"/>
    <property type="match status" value="2"/>
</dbReference>
<dbReference type="Pfam" id="PF00936">
    <property type="entry name" value="BMC"/>
    <property type="match status" value="2"/>
</dbReference>
<dbReference type="PIRSF" id="PIRSF034834">
    <property type="entry name" value="PduT"/>
    <property type="match status" value="1"/>
</dbReference>
<dbReference type="HOGENOM" id="CLU_115793_0_0_9"/>
<dbReference type="Gene3D" id="3.30.70.1710">
    <property type="match status" value="2"/>
</dbReference>
<dbReference type="CDD" id="cd07054">
    <property type="entry name" value="BMC_PduT_repeat2"/>
    <property type="match status" value="1"/>
</dbReference>
<feature type="domain" description="BMC" evidence="4">
    <location>
        <begin position="4"/>
        <end position="86"/>
    </location>
</feature>
<comment type="subcellular location">
    <subcellularLocation>
        <location evidence="1">Bacterial microcompartment</location>
    </subcellularLocation>
</comment>
<sequence length="182" mass="19026">MINTIGMLEFNSISQGIKVADVMKKAADVEIILAQPNCPGKYTVLIAGDISAVKSSMQAGKEQSGPFLVDDMIISRIHHSLISAINGTTQIEKVNAVGVLEYFSMPSAIIGGDAAAKASDVNLIQVRLGTGLGGKGYVTFTGDVSAVKNSLDAAVAASSKNGMLYNKVFISSPSEEVFKTLL</sequence>
<dbReference type="STRING" id="656519.Halsa_0998"/>
<evidence type="ECO:0000256" key="1">
    <source>
        <dbReference type="ARBA" id="ARBA00024322"/>
    </source>
</evidence>
<dbReference type="InterPro" id="IPR044872">
    <property type="entry name" value="CcmK/CsoS1_BMC"/>
</dbReference>
<dbReference type="GO" id="GO:0031469">
    <property type="term" value="C:bacterial microcompartment"/>
    <property type="evidence" value="ECO:0007669"/>
    <property type="project" value="UniProtKB-SubCell"/>
</dbReference>